<evidence type="ECO:0000313" key="1">
    <source>
        <dbReference type="EMBL" id="TXG58676.1"/>
    </source>
</evidence>
<dbReference type="Pfam" id="PF02330">
    <property type="entry name" value="MAM33"/>
    <property type="match status" value="1"/>
</dbReference>
<proteinExistence type="predicted"/>
<protein>
    <submittedName>
        <fullName evidence="1">Uncharacterized protein</fullName>
    </submittedName>
</protein>
<evidence type="ECO:0000313" key="2">
    <source>
        <dbReference type="Proteomes" id="UP000323000"/>
    </source>
</evidence>
<sequence length="201" mass="22739">MALNLMLRRVSSSLLPLAIGTVGPPRTFHSAISTVLGPEKCSFSRSSVVPFQRFSTKPTSDENLVEALQSEINCADQPTEKHIPDGLTFEIQDNPGERTTLLTREYQDEIIKKGVDMSYVDDDEEDEDEDDNECKEIDDNLFYFFKRLVLFFLEKVFVAFLSASFSSFFKRNCLASSGNFVVAHSQVLPRFTSLFLVINVE</sequence>
<dbReference type="PANTHER" id="PTHR10826:SF27">
    <property type="entry name" value="OS06G0326500 PROTEIN"/>
    <property type="match status" value="1"/>
</dbReference>
<comment type="caution">
    <text evidence="1">The sequence shown here is derived from an EMBL/GenBank/DDBJ whole genome shotgun (WGS) entry which is preliminary data.</text>
</comment>
<dbReference type="GO" id="GO:0005759">
    <property type="term" value="C:mitochondrial matrix"/>
    <property type="evidence" value="ECO:0007669"/>
    <property type="project" value="InterPro"/>
</dbReference>
<dbReference type="PANTHER" id="PTHR10826">
    <property type="entry name" value="COMPLEMENT COMPONENT 1"/>
    <property type="match status" value="1"/>
</dbReference>
<dbReference type="Proteomes" id="UP000323000">
    <property type="component" value="Chromosome 7"/>
</dbReference>
<dbReference type="EMBL" id="VAHF01000007">
    <property type="protein sequence ID" value="TXG58676.1"/>
    <property type="molecule type" value="Genomic_DNA"/>
</dbReference>
<dbReference type="SUPFAM" id="SSF54529">
    <property type="entry name" value="Mitochondrial glycoprotein MAM33-like"/>
    <property type="match status" value="1"/>
</dbReference>
<gene>
    <name evidence="1" type="ORF">EZV62_016505</name>
</gene>
<name>A0A5C7HQS7_9ROSI</name>
<dbReference type="AlphaFoldDB" id="A0A5C7HQS7"/>
<dbReference type="Gene3D" id="3.10.280.10">
    <property type="entry name" value="Mitochondrial glycoprotein"/>
    <property type="match status" value="1"/>
</dbReference>
<organism evidence="1 2">
    <name type="scientific">Acer yangbiense</name>
    <dbReference type="NCBI Taxonomy" id="1000413"/>
    <lineage>
        <taxon>Eukaryota</taxon>
        <taxon>Viridiplantae</taxon>
        <taxon>Streptophyta</taxon>
        <taxon>Embryophyta</taxon>
        <taxon>Tracheophyta</taxon>
        <taxon>Spermatophyta</taxon>
        <taxon>Magnoliopsida</taxon>
        <taxon>eudicotyledons</taxon>
        <taxon>Gunneridae</taxon>
        <taxon>Pentapetalae</taxon>
        <taxon>rosids</taxon>
        <taxon>malvids</taxon>
        <taxon>Sapindales</taxon>
        <taxon>Sapindaceae</taxon>
        <taxon>Hippocastanoideae</taxon>
        <taxon>Acereae</taxon>
        <taxon>Acer</taxon>
    </lineage>
</organism>
<dbReference type="OrthoDB" id="1736296at2759"/>
<accession>A0A5C7HQS7</accession>
<reference evidence="2" key="1">
    <citation type="journal article" date="2019" name="Gigascience">
        <title>De novo genome assembly of the endangered Acer yangbiense, a plant species with extremely small populations endemic to Yunnan Province, China.</title>
        <authorList>
            <person name="Yang J."/>
            <person name="Wariss H.M."/>
            <person name="Tao L."/>
            <person name="Zhang R."/>
            <person name="Yun Q."/>
            <person name="Hollingsworth P."/>
            <person name="Dao Z."/>
            <person name="Luo G."/>
            <person name="Guo H."/>
            <person name="Ma Y."/>
            <person name="Sun W."/>
        </authorList>
    </citation>
    <scope>NUCLEOTIDE SEQUENCE [LARGE SCALE GENOMIC DNA]</scope>
    <source>
        <strain evidence="2">cv. Malutang</strain>
    </source>
</reference>
<dbReference type="InterPro" id="IPR036561">
    <property type="entry name" value="MAM33_sf"/>
</dbReference>
<dbReference type="InterPro" id="IPR003428">
    <property type="entry name" value="MAM33"/>
</dbReference>
<keyword evidence="2" id="KW-1185">Reference proteome</keyword>